<proteinExistence type="predicted"/>
<comment type="caution">
    <text evidence="7">The sequence shown here is derived from an EMBL/GenBank/DDBJ whole genome shotgun (WGS) entry which is preliminary data.</text>
</comment>
<keyword evidence="7" id="KW-0813">Transport</keyword>
<dbReference type="SUPFAM" id="SSF103473">
    <property type="entry name" value="MFS general substrate transporter"/>
    <property type="match status" value="1"/>
</dbReference>
<accession>A0A0P9HBT8</accession>
<keyword evidence="2 5" id="KW-0812">Transmembrane</keyword>
<dbReference type="Pfam" id="PF07690">
    <property type="entry name" value="MFS_1"/>
    <property type="match status" value="1"/>
</dbReference>
<feature type="transmembrane region" description="Helical" evidence="5">
    <location>
        <begin position="84"/>
        <end position="106"/>
    </location>
</feature>
<dbReference type="GO" id="GO:0046943">
    <property type="term" value="F:carboxylic acid transmembrane transporter activity"/>
    <property type="evidence" value="ECO:0007669"/>
    <property type="project" value="TreeGrafter"/>
</dbReference>
<evidence type="ECO:0000256" key="3">
    <source>
        <dbReference type="ARBA" id="ARBA00022989"/>
    </source>
</evidence>
<keyword evidence="4 5" id="KW-0472">Membrane</keyword>
<feature type="transmembrane region" description="Helical" evidence="5">
    <location>
        <begin position="61"/>
        <end position="78"/>
    </location>
</feature>
<evidence type="ECO:0000313" key="8">
    <source>
        <dbReference type="Proteomes" id="UP000050297"/>
    </source>
</evidence>
<feature type="domain" description="Major facilitator superfamily (MFS) profile" evidence="6">
    <location>
        <begin position="1"/>
        <end position="195"/>
    </location>
</feature>
<dbReference type="Proteomes" id="UP000050297">
    <property type="component" value="Unassembled WGS sequence"/>
</dbReference>
<comment type="subcellular location">
    <subcellularLocation>
        <location evidence="1">Membrane</location>
        <topology evidence="1">Multi-pass membrane protein</topology>
    </subcellularLocation>
</comment>
<dbReference type="PATRIC" id="fig|199198.5.peg.4863"/>
<feature type="transmembrane region" description="Helical" evidence="5">
    <location>
        <begin position="149"/>
        <end position="168"/>
    </location>
</feature>
<evidence type="ECO:0000256" key="5">
    <source>
        <dbReference type="SAM" id="Phobius"/>
    </source>
</evidence>
<evidence type="ECO:0000313" key="7">
    <source>
        <dbReference type="EMBL" id="KPW09224.1"/>
    </source>
</evidence>
<dbReference type="EMBL" id="LJPM01000589">
    <property type="protein sequence ID" value="KPW09224.1"/>
    <property type="molecule type" value="Genomic_DNA"/>
</dbReference>
<evidence type="ECO:0000256" key="2">
    <source>
        <dbReference type="ARBA" id="ARBA00022692"/>
    </source>
</evidence>
<evidence type="ECO:0000256" key="4">
    <source>
        <dbReference type="ARBA" id="ARBA00023136"/>
    </source>
</evidence>
<organism evidence="7 8">
    <name type="scientific">Pseudomonas syringae pv. aceris</name>
    <dbReference type="NCBI Taxonomy" id="199198"/>
    <lineage>
        <taxon>Bacteria</taxon>
        <taxon>Pseudomonadati</taxon>
        <taxon>Pseudomonadota</taxon>
        <taxon>Gammaproteobacteria</taxon>
        <taxon>Pseudomonadales</taxon>
        <taxon>Pseudomonadaceae</taxon>
        <taxon>Pseudomonas</taxon>
        <taxon>Pseudomonas syringae</taxon>
    </lineage>
</organism>
<dbReference type="AlphaFoldDB" id="A0A0P9HBT8"/>
<dbReference type="InterPro" id="IPR011701">
    <property type="entry name" value="MFS"/>
</dbReference>
<keyword evidence="7" id="KW-0762">Sugar transport</keyword>
<dbReference type="Gene3D" id="1.20.1250.20">
    <property type="entry name" value="MFS general substrate transporter like domains"/>
    <property type="match status" value="1"/>
</dbReference>
<evidence type="ECO:0000259" key="6">
    <source>
        <dbReference type="PROSITE" id="PS50850"/>
    </source>
</evidence>
<dbReference type="InterPro" id="IPR036259">
    <property type="entry name" value="MFS_trans_sf"/>
</dbReference>
<protein>
    <submittedName>
        <fullName evidence="7">Putative sugar transport protein</fullName>
    </submittedName>
</protein>
<name>A0A0P9HBT8_PSESX</name>
<dbReference type="PANTHER" id="PTHR23508:SF10">
    <property type="entry name" value="CARBOXYLIC ACID TRANSPORTER PROTEIN HOMOLOG"/>
    <property type="match status" value="1"/>
</dbReference>
<dbReference type="GO" id="GO:0005886">
    <property type="term" value="C:plasma membrane"/>
    <property type="evidence" value="ECO:0007669"/>
    <property type="project" value="TreeGrafter"/>
</dbReference>
<feature type="transmembrane region" description="Helical" evidence="5">
    <location>
        <begin position="29"/>
        <end position="49"/>
    </location>
</feature>
<gene>
    <name evidence="7" type="ORF">ALO91_03414</name>
</gene>
<dbReference type="InterPro" id="IPR020846">
    <property type="entry name" value="MFS_dom"/>
</dbReference>
<sequence length="195" mass="21044">MAFGNFTAYASYALYPTLLTKVKGLDPAAIFPLVAAHTIAGIISFPLGGYLAKRFGERRMLMIYTLLAIPTAVLFVLPEARLPLFFGSLLLGFFPGSIWGIVPSYLSRRFTAEERSFGLGVAGAFNSVGNFAPTVISMLAVTWGLGGSMLAAMIAATTMLLVTVSFNTDRWIVVPEDRHEQLNKNFVSAKADAPI</sequence>
<keyword evidence="3 5" id="KW-1133">Transmembrane helix</keyword>
<feature type="transmembrane region" description="Helical" evidence="5">
    <location>
        <begin position="118"/>
        <end position="143"/>
    </location>
</feature>
<dbReference type="PROSITE" id="PS50850">
    <property type="entry name" value="MFS"/>
    <property type="match status" value="1"/>
</dbReference>
<reference evidence="7 8" key="1">
    <citation type="submission" date="2015-09" db="EMBL/GenBank/DDBJ databases">
        <title>Genome announcement of multiple Pseudomonas syringae strains.</title>
        <authorList>
            <person name="Thakur S."/>
            <person name="Wang P.W."/>
            <person name="Gong Y."/>
            <person name="Weir B.S."/>
            <person name="Guttman D.S."/>
        </authorList>
    </citation>
    <scope>NUCLEOTIDE SEQUENCE [LARGE SCALE GENOMIC DNA]</scope>
    <source>
        <strain evidence="7 8">ICMP2802</strain>
    </source>
</reference>
<dbReference type="PANTHER" id="PTHR23508">
    <property type="entry name" value="CARBOXYLIC ACID TRANSPORTER PROTEIN HOMOLOG"/>
    <property type="match status" value="1"/>
</dbReference>
<evidence type="ECO:0000256" key="1">
    <source>
        <dbReference type="ARBA" id="ARBA00004141"/>
    </source>
</evidence>
<dbReference type="RefSeq" id="WP_004407743.1">
    <property type="nucleotide sequence ID" value="NZ_LGAR01000114.1"/>
</dbReference>